<evidence type="ECO:0000313" key="3">
    <source>
        <dbReference type="Proteomes" id="UP000295058"/>
    </source>
</evidence>
<name>A0ABY2F1Z4_9GAMM</name>
<organism evidence="2 3">
    <name type="scientific">Oceanimonas baumannii</name>
    <dbReference type="NCBI Taxonomy" id="129578"/>
    <lineage>
        <taxon>Bacteria</taxon>
        <taxon>Pseudomonadati</taxon>
        <taxon>Pseudomonadota</taxon>
        <taxon>Gammaproteobacteria</taxon>
        <taxon>Aeromonadales</taxon>
        <taxon>Aeromonadaceae</taxon>
        <taxon>Oceanimonas</taxon>
    </lineage>
</organism>
<evidence type="ECO:0008006" key="4">
    <source>
        <dbReference type="Google" id="ProtNLM"/>
    </source>
</evidence>
<evidence type="ECO:0000313" key="2">
    <source>
        <dbReference type="EMBL" id="TDW61959.1"/>
    </source>
</evidence>
<accession>A0ABY2F1Z4</accession>
<feature type="region of interest" description="Disordered" evidence="1">
    <location>
        <begin position="22"/>
        <end position="49"/>
    </location>
</feature>
<dbReference type="Proteomes" id="UP000295058">
    <property type="component" value="Unassembled WGS sequence"/>
</dbReference>
<protein>
    <recommendedName>
        <fullName evidence="4">Transposase</fullName>
    </recommendedName>
</protein>
<dbReference type="EMBL" id="SODO01000001">
    <property type="protein sequence ID" value="TDW61959.1"/>
    <property type="molecule type" value="Genomic_DNA"/>
</dbReference>
<reference evidence="2 3" key="1">
    <citation type="submission" date="2019-03" db="EMBL/GenBank/DDBJ databases">
        <title>Genomic Encyclopedia of Archaeal and Bacterial Type Strains, Phase II (KMG-II): from individual species to whole genera.</title>
        <authorList>
            <person name="Goeker M."/>
        </authorList>
    </citation>
    <scope>NUCLEOTIDE SEQUENCE [LARGE SCALE GENOMIC DNA]</scope>
    <source>
        <strain evidence="2 3">DSM 15594</strain>
    </source>
</reference>
<gene>
    <name evidence="2" type="ORF">LY04_00004</name>
</gene>
<proteinExistence type="predicted"/>
<keyword evidence="3" id="KW-1185">Reference proteome</keyword>
<sequence>MEHGWHNKEMLSDLDLTRFNGHTSITQRGEPCQLTKRESEPSSTATTSR</sequence>
<evidence type="ECO:0000256" key="1">
    <source>
        <dbReference type="SAM" id="MobiDB-lite"/>
    </source>
</evidence>
<comment type="caution">
    <text evidence="2">The sequence shown here is derived from an EMBL/GenBank/DDBJ whole genome shotgun (WGS) entry which is preliminary data.</text>
</comment>